<dbReference type="InterPro" id="IPR023614">
    <property type="entry name" value="Porin_dom_sf"/>
</dbReference>
<dbReference type="AlphaFoldDB" id="A0A1H8ZXP6"/>
<proteinExistence type="predicted"/>
<dbReference type="Proteomes" id="UP000199496">
    <property type="component" value="Unassembled WGS sequence"/>
</dbReference>
<keyword evidence="2" id="KW-1185">Reference proteome</keyword>
<evidence type="ECO:0000313" key="2">
    <source>
        <dbReference type="Proteomes" id="UP000199496"/>
    </source>
</evidence>
<dbReference type="STRING" id="867345.SAMN05421693_103109"/>
<evidence type="ECO:0000313" key="1">
    <source>
        <dbReference type="EMBL" id="SEP69051.1"/>
    </source>
</evidence>
<name>A0A1H8ZXP6_9GAMM</name>
<gene>
    <name evidence="1" type="ORF">SAMN05421693_103109</name>
</gene>
<dbReference type="EMBL" id="FOFO01000003">
    <property type="protein sequence ID" value="SEP69051.1"/>
    <property type="molecule type" value="Genomic_DNA"/>
</dbReference>
<dbReference type="SUPFAM" id="SSF56935">
    <property type="entry name" value="Porins"/>
    <property type="match status" value="1"/>
</dbReference>
<organism evidence="1 2">
    <name type="scientific">Ectothiorhodospira magna</name>
    <dbReference type="NCBI Taxonomy" id="867345"/>
    <lineage>
        <taxon>Bacteria</taxon>
        <taxon>Pseudomonadati</taxon>
        <taxon>Pseudomonadota</taxon>
        <taxon>Gammaproteobacteria</taxon>
        <taxon>Chromatiales</taxon>
        <taxon>Ectothiorhodospiraceae</taxon>
        <taxon>Ectothiorhodospira</taxon>
    </lineage>
</organism>
<evidence type="ECO:0008006" key="3">
    <source>
        <dbReference type="Google" id="ProtNLM"/>
    </source>
</evidence>
<protein>
    <recommendedName>
        <fullName evidence="3">Porin</fullName>
    </recommendedName>
</protein>
<sequence>MGPLELEIGYEYFHYSEQDDADEGELFLGIGLGPVTASVSYVVHADDADAEGSTVYLIEGDYAFMPDTRVLAGLGYDDPNDESGVTFWMLGLARESGPGEISLTYASRDETGAQSLFVAGYTINF</sequence>
<accession>A0A1H8ZXP6</accession>
<reference evidence="1 2" key="1">
    <citation type="submission" date="2016-10" db="EMBL/GenBank/DDBJ databases">
        <authorList>
            <person name="de Groot N.N."/>
        </authorList>
    </citation>
    <scope>NUCLEOTIDE SEQUENCE [LARGE SCALE GENOMIC DNA]</scope>
    <source>
        <strain evidence="1 2">B7-7</strain>
    </source>
</reference>
<dbReference type="Gene3D" id="2.40.160.10">
    <property type="entry name" value="Porin"/>
    <property type="match status" value="1"/>
</dbReference>